<organism evidence="1 2">
    <name type="scientific">Corynebacterium auriscanis</name>
    <dbReference type="NCBI Taxonomy" id="99807"/>
    <lineage>
        <taxon>Bacteria</taxon>
        <taxon>Bacillati</taxon>
        <taxon>Actinomycetota</taxon>
        <taxon>Actinomycetes</taxon>
        <taxon>Mycobacteriales</taxon>
        <taxon>Corynebacteriaceae</taxon>
        <taxon>Corynebacterium</taxon>
    </lineage>
</organism>
<dbReference type="EMBL" id="JRVJ01000004">
    <property type="protein sequence ID" value="KGM18792.1"/>
    <property type="molecule type" value="Genomic_DNA"/>
</dbReference>
<dbReference type="Proteomes" id="UP000030145">
    <property type="component" value="Unassembled WGS sequence"/>
</dbReference>
<evidence type="ECO:0000313" key="2">
    <source>
        <dbReference type="Proteomes" id="UP000030145"/>
    </source>
</evidence>
<dbReference type="SUPFAM" id="SSF52540">
    <property type="entry name" value="P-loop containing nucleoside triphosphate hydrolases"/>
    <property type="match status" value="1"/>
</dbReference>
<evidence type="ECO:0008006" key="3">
    <source>
        <dbReference type="Google" id="ProtNLM"/>
    </source>
</evidence>
<reference evidence="1 2" key="1">
    <citation type="submission" date="2014-10" db="EMBL/GenBank/DDBJ databases">
        <title>Whole Genome sequence of Corynebacterium auriscanis strain CIP 106629.</title>
        <authorList>
            <person name="Hassan S.S."/>
            <person name="Jamal S.B."/>
            <person name="Tiwari S."/>
            <person name="Oliveira L.D.C."/>
            <person name="Souza F."/>
            <person name="Mariano D.C."/>
            <person name="Almeida S."/>
            <person name="Dorella F."/>
            <person name="Pereira F."/>
            <person name="Carvalho A."/>
            <person name="Leal C.A."/>
            <person name="Soares S.D.C."/>
            <person name="Figueiredo H.C."/>
            <person name="Silva A."/>
            <person name="Azevedo V.A."/>
        </authorList>
    </citation>
    <scope>NUCLEOTIDE SEQUENCE [LARGE SCALE GENOMIC DNA]</scope>
    <source>
        <strain evidence="1 2">CIP 106629</strain>
    </source>
</reference>
<dbReference type="InterPro" id="IPR027417">
    <property type="entry name" value="P-loop_NTPase"/>
</dbReference>
<comment type="caution">
    <text evidence="1">The sequence shown here is derived from an EMBL/GenBank/DDBJ whole genome shotgun (WGS) entry which is preliminary data.</text>
</comment>
<accession>A0A0A2DLY5</accession>
<dbReference type="GeneID" id="300553779"/>
<evidence type="ECO:0000313" key="1">
    <source>
        <dbReference type="EMBL" id="KGM18792.1"/>
    </source>
</evidence>
<sequence>MGYAEHSLKQRIREFSYAGHRIEPSGIHGWAGASRPVILDVENQSWAEEAAMVAEVSRRRYLNTFGDESIITQLSAHLAAGESAVVVTDHDSPLCTAESAHVIRLDRMVTGADSASAVGASAGGASSVGASAGGASAGGVSSVGASTGKGGSNEADSAGVGFEAAGVLELARLLRVGEAPVVAVSGSVGGAGASTLAFLVADALGETGMDSVLLDASPGSTGVDVALGVERVAGTRMADLHRDAELKRLPQVGFTRLLTQARDECVPVDLPECLRVIEESAVVVDCGRTDPHEPGRWQGKVPDAHVVVCPLTVAGVAAALVNRERTIDEGWPEPLYVLRQVPHSSATLALASVILDALPSVVIEDDPQLAKDIDSGQLENYINCYRDSPQIIAERAAQIPGAQPRSLRSGLQHARAFTERVLENVERGAERGIERGRVGTQRVKRCAPHRAALEVLTVIQRQRASTHLDIEGLRLDATGKVA</sequence>
<dbReference type="AlphaFoldDB" id="A0A0A2DLY5"/>
<dbReference type="RefSeq" id="WP_035113517.1">
    <property type="nucleotide sequence ID" value="NZ_CP047046.1"/>
</dbReference>
<protein>
    <recommendedName>
        <fullName evidence="3">CobQ/CobB/MinD/ParA nucleotide binding domain-containing protein</fullName>
    </recommendedName>
</protein>
<keyword evidence="2" id="KW-1185">Reference proteome</keyword>
<name>A0A0A2DLY5_9CORY</name>
<dbReference type="Gene3D" id="3.40.50.300">
    <property type="entry name" value="P-loop containing nucleotide triphosphate hydrolases"/>
    <property type="match status" value="1"/>
</dbReference>
<gene>
    <name evidence="1" type="ORF">MA47_03705</name>
</gene>
<proteinExistence type="predicted"/>